<reference evidence="1" key="2">
    <citation type="submission" date="2014-06" db="EMBL/GenBank/DDBJ databases">
        <title>Draft genome sequence of Eubacterium siraeum (DSM 15702).</title>
        <authorList>
            <person name="Sudarsanam P."/>
            <person name="Ley R."/>
            <person name="Guruge J."/>
            <person name="Turnbaugh P.J."/>
            <person name="Mahowald M."/>
            <person name="Liep D."/>
            <person name="Gordon J."/>
        </authorList>
    </citation>
    <scope>NUCLEOTIDE SEQUENCE</scope>
    <source>
        <strain evidence="1">DSM 15702</strain>
    </source>
</reference>
<dbReference type="EMBL" id="ABCA03000055">
    <property type="protein sequence ID" value="EDR99665.1"/>
    <property type="molecule type" value="Genomic_DNA"/>
</dbReference>
<keyword evidence="2" id="KW-1185">Reference proteome</keyword>
<comment type="caution">
    <text evidence="1">The sequence shown here is derived from an EMBL/GenBank/DDBJ whole genome shotgun (WGS) entry which is preliminary data.</text>
</comment>
<reference evidence="1" key="1">
    <citation type="submission" date="2007-10" db="EMBL/GenBank/DDBJ databases">
        <authorList>
            <person name="Fulton L."/>
            <person name="Clifton S."/>
            <person name="Fulton B."/>
            <person name="Xu J."/>
            <person name="Minx P."/>
            <person name="Pepin K.H."/>
            <person name="Johnson M."/>
            <person name="Thiruvilangam P."/>
            <person name="Bhonagiri V."/>
            <person name="Nash W.E."/>
            <person name="Mardis E.R."/>
            <person name="Wilson R.K."/>
        </authorList>
    </citation>
    <scope>NUCLEOTIDE SEQUENCE [LARGE SCALE GENOMIC DNA]</scope>
    <source>
        <strain evidence="1">DSM 15702</strain>
    </source>
</reference>
<evidence type="ECO:0000313" key="2">
    <source>
        <dbReference type="Proteomes" id="UP000005326"/>
    </source>
</evidence>
<name>B0MS97_9FIRM</name>
<organism evidence="1 2">
    <name type="scientific">[Eubacterium] siraeum DSM 15702</name>
    <dbReference type="NCBI Taxonomy" id="428128"/>
    <lineage>
        <taxon>Bacteria</taxon>
        <taxon>Bacillati</taxon>
        <taxon>Bacillota</taxon>
        <taxon>Clostridia</taxon>
        <taxon>Eubacteriales</taxon>
        <taxon>Oscillospiraceae</taxon>
        <taxon>Oscillospiraceae incertae sedis</taxon>
    </lineage>
</organism>
<sequence length="46" mass="5241">MQKHGRRLPACLRTFYHQILLPQAKAQRTAVSACTDLICDIITSDR</sequence>
<accession>B0MS97</accession>
<evidence type="ECO:0000313" key="1">
    <source>
        <dbReference type="EMBL" id="EDR99665.1"/>
    </source>
</evidence>
<dbReference type="AlphaFoldDB" id="B0MS97"/>
<protein>
    <submittedName>
        <fullName evidence="1">Uncharacterized protein</fullName>
    </submittedName>
</protein>
<gene>
    <name evidence="1" type="ORF">EUBSIR_02737</name>
</gene>
<dbReference type="Proteomes" id="UP000005326">
    <property type="component" value="Unassembled WGS sequence"/>
</dbReference>
<proteinExistence type="predicted"/>